<feature type="domain" description="HTH marR-type" evidence="4">
    <location>
        <begin position="8"/>
        <end position="141"/>
    </location>
</feature>
<evidence type="ECO:0000313" key="5">
    <source>
        <dbReference type="EMBL" id="PWV63231.1"/>
    </source>
</evidence>
<keyword evidence="6" id="KW-1185">Reference proteome</keyword>
<dbReference type="InterPro" id="IPR036388">
    <property type="entry name" value="WH-like_DNA-bd_sf"/>
</dbReference>
<dbReference type="Pfam" id="PF12802">
    <property type="entry name" value="MarR_2"/>
    <property type="match status" value="1"/>
</dbReference>
<gene>
    <name evidence="5" type="ORF">C7443_103156</name>
</gene>
<protein>
    <submittedName>
        <fullName evidence="5">MarR family transcriptional regulator for hemolysin</fullName>
    </submittedName>
</protein>
<dbReference type="SMART" id="SM00347">
    <property type="entry name" value="HTH_MARR"/>
    <property type="match status" value="1"/>
</dbReference>
<comment type="caution">
    <text evidence="5">The sequence shown here is derived from an EMBL/GenBank/DDBJ whole genome shotgun (WGS) entry which is preliminary data.</text>
</comment>
<dbReference type="EMBL" id="QGTJ01000003">
    <property type="protein sequence ID" value="PWV63231.1"/>
    <property type="molecule type" value="Genomic_DNA"/>
</dbReference>
<reference evidence="5 6" key="1">
    <citation type="submission" date="2018-05" db="EMBL/GenBank/DDBJ databases">
        <title>Genomic Encyclopedia of Type Strains, Phase IV (KMG-IV): sequencing the most valuable type-strain genomes for metagenomic binning, comparative biology and taxonomic classification.</title>
        <authorList>
            <person name="Goeker M."/>
        </authorList>
    </citation>
    <scope>NUCLEOTIDE SEQUENCE [LARGE SCALE GENOMIC DNA]</scope>
    <source>
        <strain evidence="5 6">DSM 23606</strain>
    </source>
</reference>
<dbReference type="GO" id="GO:0006950">
    <property type="term" value="P:response to stress"/>
    <property type="evidence" value="ECO:0007669"/>
    <property type="project" value="TreeGrafter"/>
</dbReference>
<dbReference type="GO" id="GO:0003700">
    <property type="term" value="F:DNA-binding transcription factor activity"/>
    <property type="evidence" value="ECO:0007669"/>
    <property type="project" value="InterPro"/>
</dbReference>
<dbReference type="SUPFAM" id="SSF46785">
    <property type="entry name" value="Winged helix' DNA-binding domain"/>
    <property type="match status" value="1"/>
</dbReference>
<evidence type="ECO:0000259" key="4">
    <source>
        <dbReference type="PROSITE" id="PS50995"/>
    </source>
</evidence>
<dbReference type="InterPro" id="IPR000835">
    <property type="entry name" value="HTH_MarR-typ"/>
</dbReference>
<keyword evidence="1" id="KW-0805">Transcription regulation</keyword>
<name>A0A317MWP4_9GAMM</name>
<evidence type="ECO:0000256" key="3">
    <source>
        <dbReference type="ARBA" id="ARBA00023163"/>
    </source>
</evidence>
<evidence type="ECO:0000256" key="1">
    <source>
        <dbReference type="ARBA" id="ARBA00023015"/>
    </source>
</evidence>
<dbReference type="AlphaFoldDB" id="A0A317MWP4"/>
<dbReference type="GO" id="GO:0003677">
    <property type="term" value="F:DNA binding"/>
    <property type="evidence" value="ECO:0007669"/>
    <property type="project" value="UniProtKB-KW"/>
</dbReference>
<proteinExistence type="predicted"/>
<accession>A0A317MWP4</accession>
<dbReference type="InterPro" id="IPR036390">
    <property type="entry name" value="WH_DNA-bd_sf"/>
</dbReference>
<dbReference type="PANTHER" id="PTHR33164">
    <property type="entry name" value="TRANSCRIPTIONAL REGULATOR, MARR FAMILY"/>
    <property type="match status" value="1"/>
</dbReference>
<keyword evidence="3" id="KW-0804">Transcription</keyword>
<evidence type="ECO:0000313" key="6">
    <source>
        <dbReference type="Proteomes" id="UP000246569"/>
    </source>
</evidence>
<keyword evidence="2" id="KW-0238">DNA-binding</keyword>
<dbReference type="PRINTS" id="PR00598">
    <property type="entry name" value="HTHMARR"/>
</dbReference>
<dbReference type="OrthoDB" id="5296557at2"/>
<dbReference type="PANTHER" id="PTHR33164:SF64">
    <property type="entry name" value="TRANSCRIPTIONAL REGULATOR SLYA"/>
    <property type="match status" value="1"/>
</dbReference>
<dbReference type="Proteomes" id="UP000246569">
    <property type="component" value="Unassembled WGS sequence"/>
</dbReference>
<organism evidence="5 6">
    <name type="scientific">Plasticicumulans acidivorans</name>
    <dbReference type="NCBI Taxonomy" id="886464"/>
    <lineage>
        <taxon>Bacteria</taxon>
        <taxon>Pseudomonadati</taxon>
        <taxon>Pseudomonadota</taxon>
        <taxon>Gammaproteobacteria</taxon>
        <taxon>Candidatus Competibacteraceae</taxon>
        <taxon>Plasticicumulans</taxon>
    </lineage>
</organism>
<sequence length="155" mass="17123">MNEFPLTRHNFGFRLGLLARRWRREVDAAIAVTGLTAATWRPLMHLAHRGDGLHQTALAASLGIEGSTLVRLLDGLERQRLIERRSDPQDRRAKIIALTAAGHDTVNALRVRIEALESELLTDVDDAELALFGRVFARVDAVLAARRGSAEDEGP</sequence>
<dbReference type="Gene3D" id="1.10.10.10">
    <property type="entry name" value="Winged helix-like DNA-binding domain superfamily/Winged helix DNA-binding domain"/>
    <property type="match status" value="1"/>
</dbReference>
<evidence type="ECO:0000256" key="2">
    <source>
        <dbReference type="ARBA" id="ARBA00023125"/>
    </source>
</evidence>
<dbReference type="InterPro" id="IPR039422">
    <property type="entry name" value="MarR/SlyA-like"/>
</dbReference>
<dbReference type="PROSITE" id="PS50995">
    <property type="entry name" value="HTH_MARR_2"/>
    <property type="match status" value="1"/>
</dbReference>
<dbReference type="RefSeq" id="WP_110017741.1">
    <property type="nucleotide sequence ID" value="NZ_QGTJ01000003.1"/>
</dbReference>